<dbReference type="AlphaFoldDB" id="A0A242K268"/>
<dbReference type="EMBL" id="CP147247">
    <property type="protein sequence ID" value="WYJ89576.1"/>
    <property type="molecule type" value="Genomic_DNA"/>
</dbReference>
<keyword evidence="3" id="KW-1185">Reference proteome</keyword>
<sequence length="47" mass="5524">MAKEKKETAKKETMDKQAFIQRKLMVLNKKNGGRYERDAARVVQNNQ</sequence>
<organism evidence="1">
    <name type="scientific">Candidatus Enterococcus clewellii</name>
    <dbReference type="NCBI Taxonomy" id="1834193"/>
    <lineage>
        <taxon>Bacteria</taxon>
        <taxon>Bacillati</taxon>
        <taxon>Bacillota</taxon>
        <taxon>Bacilli</taxon>
        <taxon>Lactobacillales</taxon>
        <taxon>Enterococcaceae</taxon>
        <taxon>Enterococcus</taxon>
    </lineage>
</organism>
<protein>
    <submittedName>
        <fullName evidence="1">Uncharacterized protein</fullName>
    </submittedName>
</protein>
<accession>A0A242K268</accession>
<name>A0A242K268_9ENTE</name>
<gene>
    <name evidence="2" type="ORF">A5888_001298</name>
    <name evidence="1" type="ORF">A5888_003259</name>
</gene>
<evidence type="ECO:0000313" key="1">
    <source>
        <dbReference type="EMBL" id="OTP12681.1"/>
    </source>
</evidence>
<dbReference type="EMBL" id="NGMM01000006">
    <property type="protein sequence ID" value="OTP12681.1"/>
    <property type="molecule type" value="Genomic_DNA"/>
</dbReference>
<proteinExistence type="predicted"/>
<reference evidence="2" key="3">
    <citation type="submission" date="2024-03" db="EMBL/GenBank/DDBJ databases">
        <title>The Genome Sequence of Enterococcus sp. DIV0242b.</title>
        <authorList>
            <consortium name="The Broad Institute Genomics Platform"/>
            <consortium name="The Broad Institute Microbial Omics Core"/>
            <consortium name="The Broad Institute Genomic Center for Infectious Diseases"/>
            <person name="Earl A."/>
            <person name="Manson A."/>
            <person name="Gilmore M."/>
            <person name="Schwartman J."/>
            <person name="Shea T."/>
            <person name="Abouelleil A."/>
            <person name="Cao P."/>
            <person name="Chapman S."/>
            <person name="Cusick C."/>
            <person name="Young S."/>
            <person name="Neafsey D."/>
            <person name="Nusbaum C."/>
            <person name="Birren B."/>
        </authorList>
    </citation>
    <scope>NUCLEOTIDE SEQUENCE</scope>
    <source>
        <strain evidence="2">9E7_DIV0242</strain>
    </source>
</reference>
<evidence type="ECO:0000313" key="2">
    <source>
        <dbReference type="EMBL" id="WYJ89576.1"/>
    </source>
</evidence>
<evidence type="ECO:0000313" key="3">
    <source>
        <dbReference type="Proteomes" id="UP000195141"/>
    </source>
</evidence>
<reference evidence="2" key="2">
    <citation type="submission" date="2017-05" db="EMBL/GenBank/DDBJ databases">
        <authorList>
            <consortium name="The Broad Institute Genomics Platform"/>
            <consortium name="The Broad Institute Genomic Center for Infectious Diseases"/>
            <person name="Earl A."/>
            <person name="Manson A."/>
            <person name="Schwartman J."/>
            <person name="Gilmore M."/>
            <person name="Abouelleil A."/>
            <person name="Cao P."/>
            <person name="Chapman S."/>
            <person name="Cusick C."/>
            <person name="Shea T."/>
            <person name="Young S."/>
            <person name="Neafsey D."/>
            <person name="Nusbaum C."/>
            <person name="Birren B."/>
        </authorList>
    </citation>
    <scope>NUCLEOTIDE SEQUENCE</scope>
    <source>
        <strain evidence="2">9E7_DIV0242</strain>
    </source>
</reference>
<reference evidence="1" key="1">
    <citation type="submission" date="2017-05" db="EMBL/GenBank/DDBJ databases">
        <title>The Genome Sequence of Enterococcus sp. 9E7_DIV0242.</title>
        <authorList>
            <consortium name="The Broad Institute Genomics Platform"/>
            <consortium name="The Broad Institute Genomic Center for Infectious Diseases"/>
            <person name="Earl A."/>
            <person name="Manson A."/>
            <person name="Schwartman J."/>
            <person name="Gilmore M."/>
            <person name="Abouelleil A."/>
            <person name="Cao P."/>
            <person name="Chapman S."/>
            <person name="Cusick C."/>
            <person name="Shea T."/>
            <person name="Young S."/>
            <person name="Neafsey D."/>
            <person name="Nusbaum C."/>
            <person name="Birren B."/>
        </authorList>
    </citation>
    <scope>NUCLEOTIDE SEQUENCE [LARGE SCALE GENOMIC DNA]</scope>
    <source>
        <strain evidence="1">9E7_DIV0242</strain>
    </source>
</reference>
<dbReference type="RefSeq" id="WP_170924854.1">
    <property type="nucleotide sequence ID" value="NZ_CP147247.1"/>
</dbReference>
<dbReference type="Proteomes" id="UP000195141">
    <property type="component" value="Chromosome"/>
</dbReference>